<dbReference type="SUPFAM" id="SSF46689">
    <property type="entry name" value="Homeodomain-like"/>
    <property type="match status" value="2"/>
</dbReference>
<proteinExistence type="predicted"/>
<evidence type="ECO:0000256" key="7">
    <source>
        <dbReference type="ARBA" id="ARBA00023163"/>
    </source>
</evidence>
<evidence type="ECO:0000256" key="5">
    <source>
        <dbReference type="ARBA" id="ARBA00023015"/>
    </source>
</evidence>
<comment type="subcellular location">
    <subcellularLocation>
        <location evidence="1">Cytoplasm</location>
    </subcellularLocation>
</comment>
<dbReference type="Gene3D" id="3.40.50.2300">
    <property type="match status" value="1"/>
</dbReference>
<dbReference type="Proteomes" id="UP000093309">
    <property type="component" value="Unassembled WGS sequence"/>
</dbReference>
<dbReference type="SMART" id="SM00342">
    <property type="entry name" value="HTH_ARAC"/>
    <property type="match status" value="1"/>
</dbReference>
<keyword evidence="7" id="KW-0804">Transcription</keyword>
<feature type="domain" description="HTH araC/xylS-type" evidence="9">
    <location>
        <begin position="431"/>
        <end position="530"/>
    </location>
</feature>
<dbReference type="InterPro" id="IPR009057">
    <property type="entry name" value="Homeodomain-like_sf"/>
</dbReference>
<dbReference type="PANTHER" id="PTHR42713">
    <property type="entry name" value="HISTIDINE KINASE-RELATED"/>
    <property type="match status" value="1"/>
</dbReference>
<evidence type="ECO:0000256" key="6">
    <source>
        <dbReference type="ARBA" id="ARBA00023125"/>
    </source>
</evidence>
<dbReference type="PRINTS" id="PR00032">
    <property type="entry name" value="HTHARAC"/>
</dbReference>
<dbReference type="InterPro" id="IPR041522">
    <property type="entry name" value="CdaR_GGDEF"/>
</dbReference>
<dbReference type="GO" id="GO:0003700">
    <property type="term" value="F:DNA-binding transcription factor activity"/>
    <property type="evidence" value="ECO:0007669"/>
    <property type="project" value="InterPro"/>
</dbReference>
<evidence type="ECO:0000313" key="11">
    <source>
        <dbReference type="EMBL" id="OCT15073.1"/>
    </source>
</evidence>
<dbReference type="EMBL" id="LYPC01000014">
    <property type="protein sequence ID" value="OCT15073.1"/>
    <property type="molecule type" value="Genomic_DNA"/>
</dbReference>
<dbReference type="Pfam" id="PF12833">
    <property type="entry name" value="HTH_18"/>
    <property type="match status" value="1"/>
</dbReference>
<keyword evidence="12" id="KW-1185">Reference proteome</keyword>
<keyword evidence="5" id="KW-0805">Transcription regulation</keyword>
<protein>
    <submittedName>
        <fullName evidence="11">AraC family transcriptional regulator</fullName>
    </submittedName>
</protein>
<dbReference type="Gene3D" id="1.10.10.60">
    <property type="entry name" value="Homeodomain-like"/>
    <property type="match status" value="2"/>
</dbReference>
<dbReference type="SMART" id="SM00448">
    <property type="entry name" value="REC"/>
    <property type="match status" value="1"/>
</dbReference>
<feature type="modified residue" description="4-aspartylphosphate" evidence="8">
    <location>
        <position position="54"/>
    </location>
</feature>
<sequence length="533" mass="61850">MRLLIIDDEERTRELLRKHIAWEEIGITEVQTARNGQDALNVFGQWRADIVLCDVRMPKMDGIEFAKRLRWTDATCKIIFLSGYSDKEYLLSAIQLKAANYIEKPIHLETVRSAVEKAVVQRQEEEDRIMTEKRLHAGYERSLPFLKQDIVRRLISEGTSSEIAMLLSSQHSLPYQADGWFTVMAVSLYWTPAQLPEDPAFLQESLLHQLNELPLMMSLGALCGFDAINWLIVVLPESYGSSYRNSRQVLDQLYSELKQMVNSQIKLYVGVGEPVKGLQHIHRAYRTAYEAGNLNFYNDSQNMIFVDALGQHQAFESDREQLKGYRELLRRGEVDEAYTVIEDWASRALLCKDLDIIRVKDVFFQLLLVTLEVAAIEGIAEQAEDEERRYIWKEIDRIPTLLSLKRYVASFLESFRKVASHENGHATGKMREVIRYIHTHFHEKGFTIGAIAEHVTLSETYLCFYFKKQKGQTVKEYISEVRVEKAKELLREQDLKLYDIATRLGLADANYFTTFFKKYTGITPSEYREKHTK</sequence>
<name>A0A1C1A3E5_9BACL</name>
<dbReference type="Pfam" id="PF17853">
    <property type="entry name" value="GGDEF_2"/>
    <property type="match status" value="1"/>
</dbReference>
<dbReference type="PANTHER" id="PTHR42713:SF3">
    <property type="entry name" value="TRANSCRIPTIONAL REGULATORY PROTEIN HPTR"/>
    <property type="match status" value="1"/>
</dbReference>
<dbReference type="PROSITE" id="PS00041">
    <property type="entry name" value="HTH_ARAC_FAMILY_1"/>
    <property type="match status" value="1"/>
</dbReference>
<dbReference type="Pfam" id="PF00072">
    <property type="entry name" value="Response_reg"/>
    <property type="match status" value="1"/>
</dbReference>
<dbReference type="STRING" id="512399.A8709_13245"/>
<dbReference type="InterPro" id="IPR018062">
    <property type="entry name" value="HTH_AraC-typ_CS"/>
</dbReference>
<dbReference type="GO" id="GO:0043565">
    <property type="term" value="F:sequence-specific DNA binding"/>
    <property type="evidence" value="ECO:0007669"/>
    <property type="project" value="InterPro"/>
</dbReference>
<keyword evidence="4" id="KW-0902">Two-component regulatory system</keyword>
<evidence type="ECO:0000256" key="1">
    <source>
        <dbReference type="ARBA" id="ARBA00004496"/>
    </source>
</evidence>
<feature type="domain" description="Response regulatory" evidence="10">
    <location>
        <begin position="2"/>
        <end position="119"/>
    </location>
</feature>
<dbReference type="PROSITE" id="PS01124">
    <property type="entry name" value="HTH_ARAC_FAMILY_2"/>
    <property type="match status" value="1"/>
</dbReference>
<evidence type="ECO:0000256" key="4">
    <source>
        <dbReference type="ARBA" id="ARBA00023012"/>
    </source>
</evidence>
<dbReference type="SUPFAM" id="SSF52172">
    <property type="entry name" value="CheY-like"/>
    <property type="match status" value="1"/>
</dbReference>
<organism evidence="11 12">
    <name type="scientific">Paenibacillus pectinilyticus</name>
    <dbReference type="NCBI Taxonomy" id="512399"/>
    <lineage>
        <taxon>Bacteria</taxon>
        <taxon>Bacillati</taxon>
        <taxon>Bacillota</taxon>
        <taxon>Bacilli</taxon>
        <taxon>Bacillales</taxon>
        <taxon>Paenibacillaceae</taxon>
        <taxon>Paenibacillus</taxon>
    </lineage>
</organism>
<keyword evidence="3 8" id="KW-0597">Phosphoprotein</keyword>
<dbReference type="InterPro" id="IPR001789">
    <property type="entry name" value="Sig_transdc_resp-reg_receiver"/>
</dbReference>
<reference evidence="12" key="1">
    <citation type="submission" date="2016-05" db="EMBL/GenBank/DDBJ databases">
        <title>Paenibacillus oryzae. sp. nov., isolated from the rice root.</title>
        <authorList>
            <person name="Zhang J."/>
            <person name="Zhang X."/>
        </authorList>
    </citation>
    <scope>NUCLEOTIDE SEQUENCE [LARGE SCALE GENOMIC DNA]</scope>
    <source>
        <strain evidence="12">KCTC13222</strain>
    </source>
</reference>
<evidence type="ECO:0000259" key="10">
    <source>
        <dbReference type="PROSITE" id="PS50110"/>
    </source>
</evidence>
<dbReference type="InterPro" id="IPR018060">
    <property type="entry name" value="HTH_AraC"/>
</dbReference>
<dbReference type="RefSeq" id="WP_065851983.1">
    <property type="nucleotide sequence ID" value="NZ_LYPC01000014.1"/>
</dbReference>
<gene>
    <name evidence="11" type="ORF">A8709_13245</name>
</gene>
<dbReference type="AlphaFoldDB" id="A0A1C1A3E5"/>
<dbReference type="GO" id="GO:0005737">
    <property type="term" value="C:cytoplasm"/>
    <property type="evidence" value="ECO:0007669"/>
    <property type="project" value="UniProtKB-SubCell"/>
</dbReference>
<keyword evidence="2" id="KW-0963">Cytoplasm</keyword>
<dbReference type="OrthoDB" id="9794370at2"/>
<evidence type="ECO:0000259" key="9">
    <source>
        <dbReference type="PROSITE" id="PS01124"/>
    </source>
</evidence>
<evidence type="ECO:0000256" key="8">
    <source>
        <dbReference type="PROSITE-ProRule" id="PRU00169"/>
    </source>
</evidence>
<evidence type="ECO:0000256" key="2">
    <source>
        <dbReference type="ARBA" id="ARBA00022490"/>
    </source>
</evidence>
<accession>A0A1C1A3E5</accession>
<dbReference type="InterPro" id="IPR051552">
    <property type="entry name" value="HptR"/>
</dbReference>
<dbReference type="PROSITE" id="PS50110">
    <property type="entry name" value="RESPONSE_REGULATORY"/>
    <property type="match status" value="1"/>
</dbReference>
<dbReference type="CDD" id="cd17536">
    <property type="entry name" value="REC_YesN-like"/>
    <property type="match status" value="1"/>
</dbReference>
<dbReference type="GO" id="GO:0000160">
    <property type="term" value="P:phosphorelay signal transduction system"/>
    <property type="evidence" value="ECO:0007669"/>
    <property type="project" value="UniProtKB-KW"/>
</dbReference>
<evidence type="ECO:0000256" key="3">
    <source>
        <dbReference type="ARBA" id="ARBA00022553"/>
    </source>
</evidence>
<evidence type="ECO:0000313" key="12">
    <source>
        <dbReference type="Proteomes" id="UP000093309"/>
    </source>
</evidence>
<dbReference type="InterPro" id="IPR020449">
    <property type="entry name" value="Tscrpt_reg_AraC-type_HTH"/>
</dbReference>
<keyword evidence="6" id="KW-0238">DNA-binding</keyword>
<comment type="caution">
    <text evidence="11">The sequence shown here is derived from an EMBL/GenBank/DDBJ whole genome shotgun (WGS) entry which is preliminary data.</text>
</comment>
<dbReference type="InterPro" id="IPR011006">
    <property type="entry name" value="CheY-like_superfamily"/>
</dbReference>